<dbReference type="AlphaFoldDB" id="A0A8C4T4U3"/>
<keyword evidence="1" id="KW-0472">Membrane</keyword>
<dbReference type="Proteomes" id="UP000694620">
    <property type="component" value="Chromosome 18"/>
</dbReference>
<name>A0A8C4T4U3_ERPCA</name>
<protein>
    <submittedName>
        <fullName evidence="2">Uncharacterized protein</fullName>
    </submittedName>
</protein>
<proteinExistence type="predicted"/>
<reference evidence="2" key="1">
    <citation type="submission" date="2021-06" db="EMBL/GenBank/DDBJ databases">
        <authorList>
            <consortium name="Wellcome Sanger Institute Data Sharing"/>
        </authorList>
    </citation>
    <scope>NUCLEOTIDE SEQUENCE [LARGE SCALE GENOMIC DNA]</scope>
</reference>
<evidence type="ECO:0000313" key="3">
    <source>
        <dbReference type="Proteomes" id="UP000694620"/>
    </source>
</evidence>
<dbReference type="Ensembl" id="ENSECRT00000027684.1">
    <property type="protein sequence ID" value="ENSECRP00000027111.1"/>
    <property type="gene ID" value="ENSECRG00000018350.1"/>
</dbReference>
<keyword evidence="1" id="KW-1133">Transmembrane helix</keyword>
<evidence type="ECO:0000313" key="2">
    <source>
        <dbReference type="Ensembl" id="ENSECRP00000027111.1"/>
    </source>
</evidence>
<keyword evidence="1" id="KW-0812">Transmembrane</keyword>
<sequence>STRPTGRLTPKDTPELVLSSLPDAEENCVRFIVLGTIAAVVALFVNVLYPLMSQGHWK</sequence>
<keyword evidence="3" id="KW-1185">Reference proteome</keyword>
<reference evidence="2" key="2">
    <citation type="submission" date="2025-08" db="UniProtKB">
        <authorList>
            <consortium name="Ensembl"/>
        </authorList>
    </citation>
    <scope>IDENTIFICATION</scope>
</reference>
<organism evidence="2 3">
    <name type="scientific">Erpetoichthys calabaricus</name>
    <name type="common">Rope fish</name>
    <name type="synonym">Calamoichthys calabaricus</name>
    <dbReference type="NCBI Taxonomy" id="27687"/>
    <lineage>
        <taxon>Eukaryota</taxon>
        <taxon>Metazoa</taxon>
        <taxon>Chordata</taxon>
        <taxon>Craniata</taxon>
        <taxon>Vertebrata</taxon>
        <taxon>Euteleostomi</taxon>
        <taxon>Actinopterygii</taxon>
        <taxon>Polypteriformes</taxon>
        <taxon>Polypteridae</taxon>
        <taxon>Erpetoichthys</taxon>
    </lineage>
</organism>
<feature type="transmembrane region" description="Helical" evidence="1">
    <location>
        <begin position="31"/>
        <end position="52"/>
    </location>
</feature>
<accession>A0A8C4T4U3</accession>
<evidence type="ECO:0000256" key="1">
    <source>
        <dbReference type="SAM" id="Phobius"/>
    </source>
</evidence>
<reference evidence="2" key="3">
    <citation type="submission" date="2025-09" db="UniProtKB">
        <authorList>
            <consortium name="Ensembl"/>
        </authorList>
    </citation>
    <scope>IDENTIFICATION</scope>
</reference>